<dbReference type="Gene3D" id="3.90.1150.180">
    <property type="match status" value="1"/>
</dbReference>
<dbReference type="Proteomes" id="UP001589627">
    <property type="component" value="Unassembled WGS sequence"/>
</dbReference>
<comment type="caution">
    <text evidence="1">The sequence shown here is derived from an EMBL/GenBank/DDBJ whole genome shotgun (WGS) entry which is preliminary data.</text>
</comment>
<protein>
    <submittedName>
        <fullName evidence="1">L-seryl-tRNA(Sec) selenium transferase</fullName>
    </submittedName>
</protein>
<organism evidence="1 2">
    <name type="scientific">Actinoallomurus acaciae</name>
    <dbReference type="NCBI Taxonomy" id="502577"/>
    <lineage>
        <taxon>Bacteria</taxon>
        <taxon>Bacillati</taxon>
        <taxon>Actinomycetota</taxon>
        <taxon>Actinomycetes</taxon>
        <taxon>Streptosporangiales</taxon>
        <taxon>Thermomonosporaceae</taxon>
        <taxon>Actinoallomurus</taxon>
    </lineage>
</organism>
<name>A0ABV5Z0F7_9ACTN</name>
<gene>
    <name evidence="1" type="ORF">ACFFNX_50670</name>
</gene>
<accession>A0ABV5Z0F7</accession>
<dbReference type="GO" id="GO:0016740">
    <property type="term" value="F:transferase activity"/>
    <property type="evidence" value="ECO:0007669"/>
    <property type="project" value="UniProtKB-KW"/>
</dbReference>
<evidence type="ECO:0000313" key="1">
    <source>
        <dbReference type="EMBL" id="MFB9840438.1"/>
    </source>
</evidence>
<evidence type="ECO:0000313" key="2">
    <source>
        <dbReference type="Proteomes" id="UP001589627"/>
    </source>
</evidence>
<keyword evidence="1" id="KW-0808">Transferase</keyword>
<keyword evidence="2" id="KW-1185">Reference proteome</keyword>
<dbReference type="EMBL" id="JBHLZP010001086">
    <property type="protein sequence ID" value="MFB9840438.1"/>
    <property type="molecule type" value="Genomic_DNA"/>
</dbReference>
<reference evidence="1 2" key="1">
    <citation type="submission" date="2024-09" db="EMBL/GenBank/DDBJ databases">
        <authorList>
            <person name="Sun Q."/>
            <person name="Mori K."/>
        </authorList>
    </citation>
    <scope>NUCLEOTIDE SEQUENCE [LARGE SCALE GENOMIC DNA]</scope>
    <source>
        <strain evidence="1 2">TBRC 0563</strain>
    </source>
</reference>
<feature type="non-terminal residue" evidence="1">
    <location>
        <position position="1"/>
    </location>
</feature>
<sequence length="61" mass="6326">PGVELPSAAVSLPEACVVPLRRAGIVGRVEDGRVLLDLRTVPAELDPGDLAARVRGALGER</sequence>
<proteinExistence type="predicted"/>